<keyword evidence="2" id="KW-0560">Oxidoreductase</keyword>
<dbReference type="InterPro" id="IPR016160">
    <property type="entry name" value="Ald_DH_CS_CYS"/>
</dbReference>
<dbReference type="SUPFAM" id="SSF53720">
    <property type="entry name" value="ALDH-like"/>
    <property type="match status" value="1"/>
</dbReference>
<dbReference type="CDD" id="cd07085">
    <property type="entry name" value="ALDH_F6_MMSDH"/>
    <property type="match status" value="1"/>
</dbReference>
<evidence type="ECO:0000256" key="3">
    <source>
        <dbReference type="ARBA" id="ARBA00023027"/>
    </source>
</evidence>
<evidence type="ECO:0000313" key="5">
    <source>
        <dbReference type="EMBL" id="GGN48702.1"/>
    </source>
</evidence>
<evidence type="ECO:0000256" key="1">
    <source>
        <dbReference type="ARBA" id="ARBA00013048"/>
    </source>
</evidence>
<dbReference type="Gene3D" id="3.40.605.10">
    <property type="entry name" value="Aldehyde Dehydrogenase, Chain A, domain 1"/>
    <property type="match status" value="1"/>
</dbReference>
<dbReference type="Proteomes" id="UP000600080">
    <property type="component" value="Unassembled WGS sequence"/>
</dbReference>
<organism evidence="5 6">
    <name type="scientific">Streptomyces kronopolitis</name>
    <dbReference type="NCBI Taxonomy" id="1612435"/>
    <lineage>
        <taxon>Bacteria</taxon>
        <taxon>Bacillati</taxon>
        <taxon>Actinomycetota</taxon>
        <taxon>Actinomycetes</taxon>
        <taxon>Kitasatosporales</taxon>
        <taxon>Streptomycetaceae</taxon>
        <taxon>Streptomyces</taxon>
    </lineage>
</organism>
<sequence>MKTINHWIGGKPVEGVSGNFGPVYNPATGAQEKQVAFASVDEVDAAVGAAREAFRTWGTSSLAKRTSVLFRYRELIDAHREEIARLITAEHGKVHSDALGEVARGLEIVELACGIPEKLKGELSTQVSTRVDVASIRQSLGVVAGITPFNFPAMVPMWMFPLAVACGNTFVLKPSEKVPSAAFKLAELAAEAGLPDGVLNIVNGDKVAVDAILEHPDVAAVSFVGSTPIARYIHTTGTANGKRVQALGGAKNHMLVLPDADLDLAADSAINAAYGSAGERCMAISVVVAVGETADPLIGKIKERADQLRIGPGDDPASEMGPLITKVHRDKVASYVTGAAAQGADVVIDGTGFTVEGYEDGHWLGISLLDRVTPEMDAYRDEIFGPVLAVVRVATYDEAIALMNSSPWGNGTAIFTRDGGAARRFQMEVEAGMVGVNVPIPVPVGYHSFGGWKDSLFGDHHIYGNDGVHFYTRGKVVTTRWPDPSDGGINLGFPSNH</sequence>
<gene>
    <name evidence="5" type="ORF">GCM10012285_36060</name>
</gene>
<dbReference type="Gene3D" id="3.40.309.10">
    <property type="entry name" value="Aldehyde Dehydrogenase, Chain A, domain 2"/>
    <property type="match status" value="1"/>
</dbReference>
<keyword evidence="6" id="KW-1185">Reference proteome</keyword>
<dbReference type="GeneID" id="301549346"/>
<evidence type="ECO:0000256" key="2">
    <source>
        <dbReference type="ARBA" id="ARBA00023002"/>
    </source>
</evidence>
<keyword evidence="3" id="KW-0520">NAD</keyword>
<dbReference type="InterPro" id="IPR016163">
    <property type="entry name" value="Ald_DH_C"/>
</dbReference>
<proteinExistence type="predicted"/>
<dbReference type="Pfam" id="PF00171">
    <property type="entry name" value="Aldedh"/>
    <property type="match status" value="1"/>
</dbReference>
<dbReference type="InterPro" id="IPR016162">
    <property type="entry name" value="Ald_DH_N"/>
</dbReference>
<dbReference type="PROSITE" id="PS00070">
    <property type="entry name" value="ALDEHYDE_DEHYDR_CYS"/>
    <property type="match status" value="1"/>
</dbReference>
<dbReference type="NCBIfam" id="TIGR01722">
    <property type="entry name" value="MMSDH"/>
    <property type="match status" value="1"/>
</dbReference>
<dbReference type="InterPro" id="IPR016161">
    <property type="entry name" value="Ald_DH/histidinol_DH"/>
</dbReference>
<dbReference type="RefSeq" id="WP_189099270.1">
    <property type="nucleotide sequence ID" value="NZ_BMND01000014.1"/>
</dbReference>
<comment type="caution">
    <text evidence="5">The sequence shown here is derived from an EMBL/GenBank/DDBJ whole genome shotgun (WGS) entry which is preliminary data.</text>
</comment>
<protein>
    <recommendedName>
        <fullName evidence="1">methylmalonate-semialdehyde dehydrogenase (CoA acylating)</fullName>
        <ecNumber evidence="1">1.2.1.27</ecNumber>
    </recommendedName>
</protein>
<accession>A0ABQ2JLX3</accession>
<dbReference type="EC" id="1.2.1.27" evidence="1"/>
<feature type="domain" description="Aldehyde dehydrogenase" evidence="4">
    <location>
        <begin position="21"/>
        <end position="477"/>
    </location>
</feature>
<dbReference type="InterPro" id="IPR015590">
    <property type="entry name" value="Aldehyde_DH_dom"/>
</dbReference>
<reference evidence="6" key="1">
    <citation type="journal article" date="2019" name="Int. J. Syst. Evol. Microbiol.">
        <title>The Global Catalogue of Microorganisms (GCM) 10K type strain sequencing project: providing services to taxonomists for standard genome sequencing and annotation.</title>
        <authorList>
            <consortium name="The Broad Institute Genomics Platform"/>
            <consortium name="The Broad Institute Genome Sequencing Center for Infectious Disease"/>
            <person name="Wu L."/>
            <person name="Ma J."/>
        </authorList>
    </citation>
    <scope>NUCLEOTIDE SEQUENCE [LARGE SCALE GENOMIC DNA]</scope>
    <source>
        <strain evidence="6">CGMCC 4.7323</strain>
    </source>
</reference>
<dbReference type="PANTHER" id="PTHR43866">
    <property type="entry name" value="MALONATE-SEMIALDEHYDE DEHYDROGENASE"/>
    <property type="match status" value="1"/>
</dbReference>
<dbReference type="PANTHER" id="PTHR43866:SF4">
    <property type="entry name" value="MALONATE-SEMIALDEHYDE DEHYDROGENASE"/>
    <property type="match status" value="1"/>
</dbReference>
<name>A0ABQ2JLX3_9ACTN</name>
<dbReference type="InterPro" id="IPR010061">
    <property type="entry name" value="MeMal-semiAld_DH"/>
</dbReference>
<evidence type="ECO:0000259" key="4">
    <source>
        <dbReference type="Pfam" id="PF00171"/>
    </source>
</evidence>
<evidence type="ECO:0000313" key="6">
    <source>
        <dbReference type="Proteomes" id="UP000600080"/>
    </source>
</evidence>
<dbReference type="EMBL" id="BMND01000014">
    <property type="protein sequence ID" value="GGN48702.1"/>
    <property type="molecule type" value="Genomic_DNA"/>
</dbReference>